<organism evidence="1 2">
    <name type="scientific">Cypionkella aquatica</name>
    <dbReference type="NCBI Taxonomy" id="1756042"/>
    <lineage>
        <taxon>Bacteria</taxon>
        <taxon>Pseudomonadati</taxon>
        <taxon>Pseudomonadota</taxon>
        <taxon>Alphaproteobacteria</taxon>
        <taxon>Rhodobacterales</taxon>
        <taxon>Paracoccaceae</taxon>
        <taxon>Cypionkella</taxon>
    </lineage>
</organism>
<dbReference type="AlphaFoldDB" id="A0AA37TST6"/>
<proteinExistence type="predicted"/>
<protein>
    <submittedName>
        <fullName evidence="1">Uncharacterized protein</fullName>
    </submittedName>
</protein>
<name>A0AA37TST6_9RHOB</name>
<evidence type="ECO:0000313" key="1">
    <source>
        <dbReference type="EMBL" id="GLS85193.1"/>
    </source>
</evidence>
<dbReference type="EMBL" id="BSPP01000002">
    <property type="protein sequence ID" value="GLS85193.1"/>
    <property type="molecule type" value="Genomic_DNA"/>
</dbReference>
<dbReference type="RefSeq" id="WP_284323421.1">
    <property type="nucleotide sequence ID" value="NZ_BSPP01000002.1"/>
</dbReference>
<dbReference type="Proteomes" id="UP001157355">
    <property type="component" value="Unassembled WGS sequence"/>
</dbReference>
<comment type="caution">
    <text evidence="1">The sequence shown here is derived from an EMBL/GenBank/DDBJ whole genome shotgun (WGS) entry which is preliminary data.</text>
</comment>
<sequence>MSQKQQLAKLEQLSSLLLDIRLTTLQAAARAKLESETQLAGLTLPSYAPHDLSEIAAAMTALNYERWADARRAELNMLLARQTVTLMEARDAAREAFGKKHALGGLAQKLANRKRYED</sequence>
<gene>
    <name evidence="1" type="ORF">GCM10010873_01660</name>
</gene>
<reference evidence="1 2" key="1">
    <citation type="journal article" date="2014" name="Int. J. Syst. Evol. Microbiol.">
        <title>Complete genome sequence of Corynebacterium casei LMG S-19264T (=DSM 44701T), isolated from a smear-ripened cheese.</title>
        <authorList>
            <consortium name="US DOE Joint Genome Institute (JGI-PGF)"/>
            <person name="Walter F."/>
            <person name="Albersmeier A."/>
            <person name="Kalinowski J."/>
            <person name="Ruckert C."/>
        </authorList>
    </citation>
    <scope>NUCLEOTIDE SEQUENCE [LARGE SCALE GENOMIC DNA]</scope>
    <source>
        <strain evidence="1 2">NBRC 111766</strain>
    </source>
</reference>
<accession>A0AA37TST6</accession>
<keyword evidence="2" id="KW-1185">Reference proteome</keyword>
<evidence type="ECO:0000313" key="2">
    <source>
        <dbReference type="Proteomes" id="UP001157355"/>
    </source>
</evidence>